<evidence type="ECO:0000256" key="13">
    <source>
        <dbReference type="PIRSR" id="PIRSR001461-2"/>
    </source>
</evidence>
<dbReference type="PROSITE" id="PS01086">
    <property type="entry name" value="RIBUL_P_3_EPIMER_2"/>
    <property type="match status" value="1"/>
</dbReference>
<feature type="binding site" evidence="10 14">
    <location>
        <position position="7"/>
    </location>
    <ligand>
        <name>substrate</name>
    </ligand>
</feature>
<dbReference type="HAMAP" id="MF_02227">
    <property type="entry name" value="RPE"/>
    <property type="match status" value="1"/>
</dbReference>
<dbReference type="PROSITE" id="PS01085">
    <property type="entry name" value="RIBUL_P_3_EPIMER_1"/>
    <property type="match status" value="1"/>
</dbReference>
<keyword evidence="13" id="KW-0862">Zinc</keyword>
<organism evidence="15 16">
    <name type="scientific">candidate division TA06 bacterium B3_TA06</name>
    <dbReference type="NCBI Taxonomy" id="2012487"/>
    <lineage>
        <taxon>Bacteria</taxon>
        <taxon>Bacteria division TA06</taxon>
    </lineage>
</organism>
<evidence type="ECO:0000256" key="7">
    <source>
        <dbReference type="ARBA" id="ARBA00013188"/>
    </source>
</evidence>
<comment type="function">
    <text evidence="10">Catalyzes the reversible epimerization of D-ribulose 5-phosphate to D-xylulose 5-phosphate.</text>
</comment>
<evidence type="ECO:0000256" key="3">
    <source>
        <dbReference type="ARBA" id="ARBA00001941"/>
    </source>
</evidence>
<dbReference type="Pfam" id="PF00834">
    <property type="entry name" value="Ribul_P_3_epim"/>
    <property type="match status" value="1"/>
</dbReference>
<evidence type="ECO:0000256" key="5">
    <source>
        <dbReference type="ARBA" id="ARBA00001954"/>
    </source>
</evidence>
<dbReference type="AlphaFoldDB" id="A0A532V6A9"/>
<feature type="binding site" evidence="10 13">
    <location>
        <position position="32"/>
    </location>
    <ligand>
        <name>a divalent metal cation</name>
        <dbReference type="ChEBI" id="CHEBI:60240"/>
    </ligand>
</feature>
<comment type="cofactor">
    <cofactor evidence="5">
        <name>Fe(2+)</name>
        <dbReference type="ChEBI" id="CHEBI:29033"/>
    </cofactor>
</comment>
<evidence type="ECO:0000256" key="11">
    <source>
        <dbReference type="PIRNR" id="PIRNR001461"/>
    </source>
</evidence>
<protein>
    <recommendedName>
        <fullName evidence="7 10">Ribulose-phosphate 3-epimerase</fullName>
        <ecNumber evidence="7 10">5.1.3.1</ecNumber>
    </recommendedName>
</protein>
<feature type="active site" description="Proton donor" evidence="10 12">
    <location>
        <position position="172"/>
    </location>
</feature>
<gene>
    <name evidence="10 15" type="primary">rpe</name>
    <name evidence="15" type="ORF">CEE36_06540</name>
</gene>
<feature type="binding site" evidence="10 14">
    <location>
        <position position="65"/>
    </location>
    <ligand>
        <name>substrate</name>
    </ligand>
</feature>
<comment type="caution">
    <text evidence="15">The sequence shown here is derived from an EMBL/GenBank/DDBJ whole genome shotgun (WGS) entry which is preliminary data.</text>
</comment>
<keyword evidence="10 11" id="KW-0119">Carbohydrate metabolism</keyword>
<evidence type="ECO:0000313" key="15">
    <source>
        <dbReference type="EMBL" id="TKJ42736.1"/>
    </source>
</evidence>
<evidence type="ECO:0000313" key="16">
    <source>
        <dbReference type="Proteomes" id="UP000317778"/>
    </source>
</evidence>
<comment type="cofactor">
    <cofactor evidence="10 13">
        <name>a divalent metal cation</name>
        <dbReference type="ChEBI" id="CHEBI:60240"/>
    </cofactor>
    <text evidence="10 13">Binds 1 divalent metal cation per subunit.</text>
</comment>
<keyword evidence="8 10" id="KW-0479">Metal-binding</keyword>
<feature type="binding site" evidence="10">
    <location>
        <begin position="172"/>
        <end position="174"/>
    </location>
    <ligand>
        <name>substrate</name>
    </ligand>
</feature>
<feature type="binding site" evidence="10 14">
    <location>
        <begin position="194"/>
        <end position="195"/>
    </location>
    <ligand>
        <name>substrate</name>
    </ligand>
</feature>
<reference evidence="15 16" key="1">
    <citation type="submission" date="2017-06" db="EMBL/GenBank/DDBJ databases">
        <title>Novel microbial phyla capable of carbon fixation and sulfur reduction in deep-sea sediments.</title>
        <authorList>
            <person name="Huang J."/>
            <person name="Baker B."/>
            <person name="Wang Y."/>
        </authorList>
    </citation>
    <scope>NUCLEOTIDE SEQUENCE [LARGE SCALE GENOMIC DNA]</scope>
    <source>
        <strain evidence="15">B3_TA06</strain>
    </source>
</reference>
<evidence type="ECO:0000256" key="6">
    <source>
        <dbReference type="ARBA" id="ARBA00009541"/>
    </source>
</evidence>
<dbReference type="GO" id="GO:0019323">
    <property type="term" value="P:pentose catabolic process"/>
    <property type="evidence" value="ECO:0007669"/>
    <property type="project" value="UniProtKB-UniRule"/>
</dbReference>
<keyword evidence="13" id="KW-0464">Manganese</keyword>
<evidence type="ECO:0000256" key="9">
    <source>
        <dbReference type="ARBA" id="ARBA00023235"/>
    </source>
</evidence>
<evidence type="ECO:0000256" key="4">
    <source>
        <dbReference type="ARBA" id="ARBA00001947"/>
    </source>
</evidence>
<dbReference type="CDD" id="cd00429">
    <property type="entry name" value="RPE"/>
    <property type="match status" value="1"/>
</dbReference>
<dbReference type="InterPro" id="IPR013785">
    <property type="entry name" value="Aldolase_TIM"/>
</dbReference>
<dbReference type="EMBL" id="NJBO01000009">
    <property type="protein sequence ID" value="TKJ42736.1"/>
    <property type="molecule type" value="Genomic_DNA"/>
</dbReference>
<comment type="cofactor">
    <cofactor evidence="4">
        <name>Zn(2+)</name>
        <dbReference type="ChEBI" id="CHEBI:29105"/>
    </cofactor>
</comment>
<dbReference type="GO" id="GO:0006098">
    <property type="term" value="P:pentose-phosphate shunt"/>
    <property type="evidence" value="ECO:0007669"/>
    <property type="project" value="UniProtKB-UniRule"/>
</dbReference>
<name>A0A532V6A9_UNCT6</name>
<evidence type="ECO:0000256" key="8">
    <source>
        <dbReference type="ARBA" id="ARBA00022723"/>
    </source>
</evidence>
<sequence>MVEFSASILNCDFTRLGEEIRTAEAAGVDAFHLDVMDGHFVPNISFGPPVTKHIRNLTELPLRAHLMIADPVKYAPKFIETGADEVLYHIEVAREDTLPKLLEHGKPIGVTLNPDTALESVYPILPKLSQVLLMSVFPGFGGQSFIPETLQRITALKCEIERQGLSVHIAVDGGINPQTAPAIREAGADILVVGSALFRSKDYAAVVRAVKGG</sequence>
<feature type="binding site" evidence="10 13">
    <location>
        <position position="172"/>
    </location>
    <ligand>
        <name>a divalent metal cation</name>
        <dbReference type="ChEBI" id="CHEBI:60240"/>
    </ligand>
</feature>
<evidence type="ECO:0000256" key="12">
    <source>
        <dbReference type="PIRSR" id="PIRSR001461-1"/>
    </source>
</evidence>
<proteinExistence type="inferred from homology"/>
<comment type="cofactor">
    <cofactor evidence="3">
        <name>Co(2+)</name>
        <dbReference type="ChEBI" id="CHEBI:48828"/>
    </cofactor>
</comment>
<dbReference type="FunFam" id="3.20.20.70:FF:000004">
    <property type="entry name" value="Ribulose-phosphate 3-epimerase"/>
    <property type="match status" value="1"/>
</dbReference>
<evidence type="ECO:0000256" key="1">
    <source>
        <dbReference type="ARBA" id="ARBA00001782"/>
    </source>
</evidence>
<comment type="pathway">
    <text evidence="10">Carbohydrate degradation.</text>
</comment>
<feature type="binding site" evidence="10 14">
    <location>
        <begin position="139"/>
        <end position="142"/>
    </location>
    <ligand>
        <name>substrate</name>
    </ligand>
</feature>
<comment type="cofactor">
    <cofactor evidence="2">
        <name>Mn(2+)</name>
        <dbReference type="ChEBI" id="CHEBI:29035"/>
    </cofactor>
</comment>
<feature type="active site" description="Proton acceptor" evidence="10 12">
    <location>
        <position position="34"/>
    </location>
</feature>
<evidence type="ECO:0000256" key="2">
    <source>
        <dbReference type="ARBA" id="ARBA00001936"/>
    </source>
</evidence>
<keyword evidence="9 10" id="KW-0413">Isomerase</keyword>
<dbReference type="SUPFAM" id="SSF51366">
    <property type="entry name" value="Ribulose-phoshate binding barrel"/>
    <property type="match status" value="1"/>
</dbReference>
<dbReference type="PIRSF" id="PIRSF001461">
    <property type="entry name" value="RPE"/>
    <property type="match status" value="1"/>
</dbReference>
<dbReference type="InterPro" id="IPR011060">
    <property type="entry name" value="RibuloseP-bd_barrel"/>
</dbReference>
<evidence type="ECO:0000256" key="10">
    <source>
        <dbReference type="HAMAP-Rule" id="MF_02227"/>
    </source>
</evidence>
<dbReference type="GO" id="GO:0046872">
    <property type="term" value="F:metal ion binding"/>
    <property type="evidence" value="ECO:0007669"/>
    <property type="project" value="UniProtKB-UniRule"/>
</dbReference>
<feature type="binding site" evidence="10 13">
    <location>
        <position position="34"/>
    </location>
    <ligand>
        <name>a divalent metal cation</name>
        <dbReference type="ChEBI" id="CHEBI:60240"/>
    </ligand>
</feature>
<dbReference type="Gene3D" id="3.20.20.70">
    <property type="entry name" value="Aldolase class I"/>
    <property type="match status" value="1"/>
</dbReference>
<comment type="similarity">
    <text evidence="6 10 11">Belongs to the ribulose-phosphate 3-epimerase family.</text>
</comment>
<comment type="catalytic activity">
    <reaction evidence="1 10 11">
        <text>D-ribulose 5-phosphate = D-xylulose 5-phosphate</text>
        <dbReference type="Rhea" id="RHEA:13677"/>
        <dbReference type="ChEBI" id="CHEBI:57737"/>
        <dbReference type="ChEBI" id="CHEBI:58121"/>
        <dbReference type="EC" id="5.1.3.1"/>
    </reaction>
</comment>
<feature type="binding site" evidence="10 13">
    <location>
        <position position="65"/>
    </location>
    <ligand>
        <name>a divalent metal cation</name>
        <dbReference type="ChEBI" id="CHEBI:60240"/>
    </ligand>
</feature>
<dbReference type="InterPro" id="IPR026019">
    <property type="entry name" value="Ribul_P_3_epim"/>
</dbReference>
<accession>A0A532V6A9</accession>
<dbReference type="Proteomes" id="UP000317778">
    <property type="component" value="Unassembled WGS sequence"/>
</dbReference>
<keyword evidence="13" id="KW-0170">Cobalt</keyword>
<dbReference type="GO" id="GO:0004750">
    <property type="term" value="F:D-ribulose-phosphate 3-epimerase activity"/>
    <property type="evidence" value="ECO:0007669"/>
    <property type="project" value="UniProtKB-UniRule"/>
</dbReference>
<feature type="binding site" evidence="14">
    <location>
        <position position="174"/>
    </location>
    <ligand>
        <name>substrate</name>
    </ligand>
</feature>
<dbReference type="GO" id="GO:0005737">
    <property type="term" value="C:cytoplasm"/>
    <property type="evidence" value="ECO:0007669"/>
    <property type="project" value="UniProtKB-ARBA"/>
</dbReference>
<dbReference type="EC" id="5.1.3.1" evidence="7 10"/>
<dbReference type="NCBIfam" id="TIGR01163">
    <property type="entry name" value="rpe"/>
    <property type="match status" value="1"/>
</dbReference>
<dbReference type="InterPro" id="IPR000056">
    <property type="entry name" value="Ribul_P_3_epim-like"/>
</dbReference>
<evidence type="ECO:0000256" key="14">
    <source>
        <dbReference type="PIRSR" id="PIRSR001461-3"/>
    </source>
</evidence>
<dbReference type="PANTHER" id="PTHR11749">
    <property type="entry name" value="RIBULOSE-5-PHOSPHATE-3-EPIMERASE"/>
    <property type="match status" value="1"/>
</dbReference>
<dbReference type="NCBIfam" id="NF004076">
    <property type="entry name" value="PRK05581.1-4"/>
    <property type="match status" value="1"/>
</dbReference>